<dbReference type="Pfam" id="PF07690">
    <property type="entry name" value="MFS_1"/>
    <property type="match status" value="1"/>
</dbReference>
<dbReference type="OMA" id="MLMITAA"/>
<evidence type="ECO:0000256" key="5">
    <source>
        <dbReference type="ARBA" id="ARBA00023136"/>
    </source>
</evidence>
<feature type="transmembrane region" description="Helical" evidence="6">
    <location>
        <begin position="459"/>
        <end position="478"/>
    </location>
</feature>
<dbReference type="PANTHER" id="PTHR43791">
    <property type="entry name" value="PERMEASE-RELATED"/>
    <property type="match status" value="1"/>
</dbReference>
<dbReference type="Gene3D" id="1.20.1250.20">
    <property type="entry name" value="MFS general substrate transporter like domains"/>
    <property type="match status" value="1"/>
</dbReference>
<dbReference type="GeneID" id="93571978"/>
<dbReference type="AlphaFoldDB" id="A0A1L9U7V7"/>
<evidence type="ECO:0000256" key="1">
    <source>
        <dbReference type="ARBA" id="ARBA00004141"/>
    </source>
</evidence>
<dbReference type="EMBL" id="KV878693">
    <property type="protein sequence ID" value="OJJ67741.1"/>
    <property type="molecule type" value="Genomic_DNA"/>
</dbReference>
<feature type="transmembrane region" description="Helical" evidence="6">
    <location>
        <begin position="292"/>
        <end position="311"/>
    </location>
</feature>
<evidence type="ECO:0000256" key="3">
    <source>
        <dbReference type="ARBA" id="ARBA00022692"/>
    </source>
</evidence>
<dbReference type="InterPro" id="IPR011701">
    <property type="entry name" value="MFS"/>
</dbReference>
<evidence type="ECO:0000256" key="2">
    <source>
        <dbReference type="ARBA" id="ARBA00022448"/>
    </source>
</evidence>
<feature type="transmembrane region" description="Helical" evidence="6">
    <location>
        <begin position="366"/>
        <end position="384"/>
    </location>
</feature>
<organism evidence="7 8">
    <name type="scientific">Aspergillus brasiliensis (strain CBS 101740 / IMI 381727 / IBT 21946)</name>
    <dbReference type="NCBI Taxonomy" id="767769"/>
    <lineage>
        <taxon>Eukaryota</taxon>
        <taxon>Fungi</taxon>
        <taxon>Dikarya</taxon>
        <taxon>Ascomycota</taxon>
        <taxon>Pezizomycotina</taxon>
        <taxon>Eurotiomycetes</taxon>
        <taxon>Eurotiomycetidae</taxon>
        <taxon>Eurotiales</taxon>
        <taxon>Aspergillaceae</taxon>
        <taxon>Aspergillus</taxon>
        <taxon>Aspergillus subgen. Circumdati</taxon>
    </lineage>
</organism>
<feature type="transmembrane region" description="Helical" evidence="6">
    <location>
        <begin position="168"/>
        <end position="190"/>
    </location>
</feature>
<feature type="transmembrane region" description="Helical" evidence="6">
    <location>
        <begin position="424"/>
        <end position="447"/>
    </location>
</feature>
<feature type="transmembrane region" description="Helical" evidence="6">
    <location>
        <begin position="134"/>
        <end position="156"/>
    </location>
</feature>
<dbReference type="GO" id="GO:0022857">
    <property type="term" value="F:transmembrane transporter activity"/>
    <property type="evidence" value="ECO:0007669"/>
    <property type="project" value="InterPro"/>
</dbReference>
<feature type="transmembrane region" description="Helical" evidence="6">
    <location>
        <begin position="331"/>
        <end position="354"/>
    </location>
</feature>
<keyword evidence="4 6" id="KW-1133">Transmembrane helix</keyword>
<evidence type="ECO:0008006" key="9">
    <source>
        <dbReference type="Google" id="ProtNLM"/>
    </source>
</evidence>
<dbReference type="SUPFAM" id="SSF103473">
    <property type="entry name" value="MFS general substrate transporter"/>
    <property type="match status" value="1"/>
</dbReference>
<dbReference type="FunFam" id="1.20.1250.20:FF:000699">
    <property type="entry name" value="MFS transporter, putative"/>
    <property type="match status" value="1"/>
</dbReference>
<sequence>MAGIISDTKPTDPEKTVEVTTKVSDVDIGQITQLDEAEIFLHEHGVSHDQLQQMLDDPIRTKKLRRRIDMILLPLMCGTYCLQYIDKQALSYSAVFDLFTDAHINSNEYSWLASIFYFGYLFWEYPASYIAQRLPIGTVVSSFVIAWGAILMITASCNNFTGLAICRFLLGCFESPITPCFMMIVGMWYLRQEQPFRAGIFYCCNGVGSMVGGLLTYAIGQLNTFPVWRAVFLICGGATIIWGVVMMIFLPNSILSSKRFSDEEKIMLIGRGKMNQTGILNRSIKWYQIREAFLDPQVWLLFLFTLLNETINGGVANFGKLIIKGLVSSPLLTTVLGIPQGAFQVLFILTGTYLSTRFHNIRTLIMIAYLIPTVIGVCLLWKFPRDKNEYGVLFGYYIIGSFVTSLVLALHLPASNMGGYTKRVTATAFVFLAYCIGNIIGPHAFLASEAPVYQTGCKLILGCAVVQMVCAGVLRGLLVRRNKLRDLDQRSMSMDIGDGGGGGGAEGVMADLTDFENPRFRYVY</sequence>
<dbReference type="PANTHER" id="PTHR43791:SF81">
    <property type="entry name" value="TRANSPORTER, PUTATIVE (AFU_ORTHOLOGUE AFUA_7G01190)-RELATED"/>
    <property type="match status" value="1"/>
</dbReference>
<feature type="transmembrane region" description="Helical" evidence="6">
    <location>
        <begin position="390"/>
        <end position="412"/>
    </location>
</feature>
<proteinExistence type="predicted"/>
<keyword evidence="2" id="KW-0813">Transport</keyword>
<dbReference type="GO" id="GO:0016020">
    <property type="term" value="C:membrane"/>
    <property type="evidence" value="ECO:0007669"/>
    <property type="project" value="UniProtKB-SubCell"/>
</dbReference>
<evidence type="ECO:0000313" key="8">
    <source>
        <dbReference type="Proteomes" id="UP000184499"/>
    </source>
</evidence>
<comment type="subcellular location">
    <subcellularLocation>
        <location evidence="1">Membrane</location>
        <topology evidence="1">Multi-pass membrane protein</topology>
    </subcellularLocation>
</comment>
<dbReference type="InterPro" id="IPR036259">
    <property type="entry name" value="MFS_trans_sf"/>
</dbReference>
<gene>
    <name evidence="7" type="ORF">ASPBRDRAFT_161336</name>
</gene>
<feature type="transmembrane region" description="Helical" evidence="6">
    <location>
        <begin position="226"/>
        <end position="250"/>
    </location>
</feature>
<dbReference type="OrthoDB" id="6730379at2759"/>
<reference evidence="8" key="1">
    <citation type="journal article" date="2017" name="Genome Biol.">
        <title>Comparative genomics reveals high biological diversity and specific adaptations in the industrially and medically important fungal genus Aspergillus.</title>
        <authorList>
            <person name="de Vries R.P."/>
            <person name="Riley R."/>
            <person name="Wiebenga A."/>
            <person name="Aguilar-Osorio G."/>
            <person name="Amillis S."/>
            <person name="Uchima C.A."/>
            <person name="Anderluh G."/>
            <person name="Asadollahi M."/>
            <person name="Askin M."/>
            <person name="Barry K."/>
            <person name="Battaglia E."/>
            <person name="Bayram O."/>
            <person name="Benocci T."/>
            <person name="Braus-Stromeyer S.A."/>
            <person name="Caldana C."/>
            <person name="Canovas D."/>
            <person name="Cerqueira G.C."/>
            <person name="Chen F."/>
            <person name="Chen W."/>
            <person name="Choi C."/>
            <person name="Clum A."/>
            <person name="Dos Santos R.A."/>
            <person name="Damasio A.R."/>
            <person name="Diallinas G."/>
            <person name="Emri T."/>
            <person name="Fekete E."/>
            <person name="Flipphi M."/>
            <person name="Freyberg S."/>
            <person name="Gallo A."/>
            <person name="Gournas C."/>
            <person name="Habgood R."/>
            <person name="Hainaut M."/>
            <person name="Harispe M.L."/>
            <person name="Henrissat B."/>
            <person name="Hilden K.S."/>
            <person name="Hope R."/>
            <person name="Hossain A."/>
            <person name="Karabika E."/>
            <person name="Karaffa L."/>
            <person name="Karanyi Z."/>
            <person name="Krasevec N."/>
            <person name="Kuo A."/>
            <person name="Kusch H."/>
            <person name="LaButti K."/>
            <person name="Lagendijk E.L."/>
            <person name="Lapidus A."/>
            <person name="Levasseur A."/>
            <person name="Lindquist E."/>
            <person name="Lipzen A."/>
            <person name="Logrieco A.F."/>
            <person name="MacCabe A."/>
            <person name="Maekelae M.R."/>
            <person name="Malavazi I."/>
            <person name="Melin P."/>
            <person name="Meyer V."/>
            <person name="Mielnichuk N."/>
            <person name="Miskei M."/>
            <person name="Molnar A.P."/>
            <person name="Mule G."/>
            <person name="Ngan C.Y."/>
            <person name="Orejas M."/>
            <person name="Orosz E."/>
            <person name="Ouedraogo J.P."/>
            <person name="Overkamp K.M."/>
            <person name="Park H.-S."/>
            <person name="Perrone G."/>
            <person name="Piumi F."/>
            <person name="Punt P.J."/>
            <person name="Ram A.F."/>
            <person name="Ramon A."/>
            <person name="Rauscher S."/>
            <person name="Record E."/>
            <person name="Riano-Pachon D.M."/>
            <person name="Robert V."/>
            <person name="Roehrig J."/>
            <person name="Ruller R."/>
            <person name="Salamov A."/>
            <person name="Salih N.S."/>
            <person name="Samson R.A."/>
            <person name="Sandor E."/>
            <person name="Sanguinetti M."/>
            <person name="Schuetze T."/>
            <person name="Sepcic K."/>
            <person name="Shelest E."/>
            <person name="Sherlock G."/>
            <person name="Sophianopoulou V."/>
            <person name="Squina F.M."/>
            <person name="Sun H."/>
            <person name="Susca A."/>
            <person name="Todd R.B."/>
            <person name="Tsang A."/>
            <person name="Unkles S.E."/>
            <person name="van de Wiele N."/>
            <person name="van Rossen-Uffink D."/>
            <person name="Oliveira J.V."/>
            <person name="Vesth T.C."/>
            <person name="Visser J."/>
            <person name="Yu J.-H."/>
            <person name="Zhou M."/>
            <person name="Andersen M.R."/>
            <person name="Archer D.B."/>
            <person name="Baker S.E."/>
            <person name="Benoit I."/>
            <person name="Brakhage A.A."/>
            <person name="Braus G.H."/>
            <person name="Fischer R."/>
            <person name="Frisvad J.C."/>
            <person name="Goldman G.H."/>
            <person name="Houbraken J."/>
            <person name="Oakley B."/>
            <person name="Pocsi I."/>
            <person name="Scazzocchio C."/>
            <person name="Seiboth B."/>
            <person name="vanKuyk P.A."/>
            <person name="Wortman J."/>
            <person name="Dyer P.S."/>
            <person name="Grigoriev I.V."/>
        </authorList>
    </citation>
    <scope>NUCLEOTIDE SEQUENCE [LARGE SCALE GENOMIC DNA]</scope>
    <source>
        <strain evidence="8">CBS 101740 / IMI 381727 / IBT 21946</strain>
    </source>
</reference>
<evidence type="ECO:0000256" key="6">
    <source>
        <dbReference type="SAM" id="Phobius"/>
    </source>
</evidence>
<feature type="transmembrane region" description="Helical" evidence="6">
    <location>
        <begin position="199"/>
        <end position="220"/>
    </location>
</feature>
<dbReference type="STRING" id="767769.A0A1L9U7V7"/>
<keyword evidence="5 6" id="KW-0472">Membrane</keyword>
<feature type="transmembrane region" description="Helical" evidence="6">
    <location>
        <begin position="109"/>
        <end position="127"/>
    </location>
</feature>
<dbReference type="VEuPathDB" id="FungiDB:ASPBRDRAFT_161336"/>
<name>A0A1L9U7V7_ASPBC</name>
<dbReference type="RefSeq" id="XP_067474990.1">
    <property type="nucleotide sequence ID" value="XM_067619490.1"/>
</dbReference>
<evidence type="ECO:0000313" key="7">
    <source>
        <dbReference type="EMBL" id="OJJ67741.1"/>
    </source>
</evidence>
<evidence type="ECO:0000256" key="4">
    <source>
        <dbReference type="ARBA" id="ARBA00022989"/>
    </source>
</evidence>
<keyword evidence="8" id="KW-1185">Reference proteome</keyword>
<protein>
    <recommendedName>
        <fullName evidence="9">Major facilitator superfamily (MFS) profile domain-containing protein</fullName>
    </recommendedName>
</protein>
<dbReference type="Proteomes" id="UP000184499">
    <property type="component" value="Unassembled WGS sequence"/>
</dbReference>
<keyword evidence="3 6" id="KW-0812">Transmembrane</keyword>
<accession>A0A1L9U7V7</accession>